<organism evidence="3 4">
    <name type="scientific">Phytohabitans flavus</name>
    <dbReference type="NCBI Taxonomy" id="1076124"/>
    <lineage>
        <taxon>Bacteria</taxon>
        <taxon>Bacillati</taxon>
        <taxon>Actinomycetota</taxon>
        <taxon>Actinomycetes</taxon>
        <taxon>Micromonosporales</taxon>
        <taxon>Micromonosporaceae</taxon>
    </lineage>
</organism>
<dbReference type="PANTHER" id="PTHR34180">
    <property type="entry name" value="PEPTIDASE C45"/>
    <property type="match status" value="1"/>
</dbReference>
<dbReference type="EMBL" id="AP022870">
    <property type="protein sequence ID" value="BCB75365.1"/>
    <property type="molecule type" value="Genomic_DNA"/>
</dbReference>
<sequence length="327" mass="33441">MILELAGDAGERGRQHGSRMRDQIRARIAGTVSGPSEAVAGPWLAAIDTVGALGAELRGIAAGAGVPLHDVVLLNAFEAVEVARQVELGGCTAVALPGPILAQNWDANPSLAATVGIHLHRGPDIPTTVLLASPGGLGWIGLNAHGVALVNNDLLTRAVRPGVPSQAVRRDALAQATAARALHAIVSRPAVGGRAYLLADAGGDVVTVEVAAEAGPAVTRHPGGTVHTNHALAPTIAAHEDSDLLTATYPSSHARLRRATDLATRPDATPHLVLTDHAGQPLSICRHPSAEEPTVTAASVVFDCARRHATITLGNPCTATPVEIDLA</sequence>
<keyword evidence="4" id="KW-1185">Reference proteome</keyword>
<dbReference type="InterPro" id="IPR005079">
    <property type="entry name" value="Peptidase_C45_hydrolase"/>
</dbReference>
<feature type="domain" description="Peptidase C45 hydrolase" evidence="2">
    <location>
        <begin position="99"/>
        <end position="316"/>
    </location>
</feature>
<gene>
    <name evidence="3" type="ORF">Pflav_017750</name>
</gene>
<reference evidence="3 4" key="2">
    <citation type="submission" date="2020-03" db="EMBL/GenBank/DDBJ databases">
        <authorList>
            <person name="Ichikawa N."/>
            <person name="Kimura A."/>
            <person name="Kitahashi Y."/>
            <person name="Uohara A."/>
        </authorList>
    </citation>
    <scope>NUCLEOTIDE SEQUENCE [LARGE SCALE GENOMIC DNA]</scope>
    <source>
        <strain evidence="3 4">NBRC 107702</strain>
    </source>
</reference>
<dbReference type="Proteomes" id="UP000502508">
    <property type="component" value="Chromosome"/>
</dbReference>
<accession>A0A6F8XNG2</accession>
<proteinExistence type="predicted"/>
<dbReference type="Gene3D" id="3.60.60.10">
    <property type="entry name" value="Penicillin V Acylase, Chain A"/>
    <property type="match status" value="1"/>
</dbReference>
<dbReference type="RefSeq" id="WP_173035141.1">
    <property type="nucleotide sequence ID" value="NZ_AP022870.1"/>
</dbReference>
<evidence type="ECO:0000256" key="1">
    <source>
        <dbReference type="SAM" id="MobiDB-lite"/>
    </source>
</evidence>
<dbReference type="AlphaFoldDB" id="A0A6F8XNG2"/>
<feature type="region of interest" description="Disordered" evidence="1">
    <location>
        <begin position="1"/>
        <end position="20"/>
    </location>
</feature>
<dbReference type="InterPro" id="IPR047801">
    <property type="entry name" value="Peptidase_C45"/>
</dbReference>
<evidence type="ECO:0000259" key="2">
    <source>
        <dbReference type="Pfam" id="PF03417"/>
    </source>
</evidence>
<evidence type="ECO:0000313" key="3">
    <source>
        <dbReference type="EMBL" id="BCB75365.1"/>
    </source>
</evidence>
<dbReference type="KEGG" id="pfla:Pflav_017750"/>
<protein>
    <submittedName>
        <fullName evidence="3">Peptidase C45</fullName>
    </submittedName>
</protein>
<evidence type="ECO:0000313" key="4">
    <source>
        <dbReference type="Proteomes" id="UP000502508"/>
    </source>
</evidence>
<feature type="compositionally biased region" description="Basic and acidic residues" evidence="1">
    <location>
        <begin position="9"/>
        <end position="20"/>
    </location>
</feature>
<name>A0A6F8XNG2_9ACTN</name>
<dbReference type="Gene3D" id="1.10.10.2120">
    <property type="match status" value="1"/>
</dbReference>
<dbReference type="PANTHER" id="PTHR34180:SF1">
    <property type="entry name" value="BETA-ALANYL-DOPAMINE_CARCININE HYDROLASE"/>
    <property type="match status" value="1"/>
</dbReference>
<dbReference type="InterPro" id="IPR047794">
    <property type="entry name" value="C45_proenzyme-like"/>
</dbReference>
<dbReference type="Pfam" id="PF03417">
    <property type="entry name" value="AAT"/>
    <property type="match status" value="1"/>
</dbReference>
<dbReference type="NCBIfam" id="NF040521">
    <property type="entry name" value="C45_proenzyme"/>
    <property type="match status" value="1"/>
</dbReference>
<reference evidence="3 4" key="1">
    <citation type="submission" date="2020-03" db="EMBL/GenBank/DDBJ databases">
        <title>Whole genome shotgun sequence of Phytohabitans flavus NBRC 107702.</title>
        <authorList>
            <person name="Komaki H."/>
            <person name="Tamura T."/>
        </authorList>
    </citation>
    <scope>NUCLEOTIDE SEQUENCE [LARGE SCALE GENOMIC DNA]</scope>
    <source>
        <strain evidence="3 4">NBRC 107702</strain>
    </source>
</reference>